<feature type="transmembrane region" description="Helical" evidence="1">
    <location>
        <begin position="51"/>
        <end position="71"/>
    </location>
</feature>
<dbReference type="Pfam" id="PF04235">
    <property type="entry name" value="DUF418"/>
    <property type="match status" value="1"/>
</dbReference>
<dbReference type="PANTHER" id="PTHR30590:SF2">
    <property type="entry name" value="INNER MEMBRANE PROTEIN"/>
    <property type="match status" value="1"/>
</dbReference>
<feature type="transmembrane region" description="Helical" evidence="1">
    <location>
        <begin position="91"/>
        <end position="109"/>
    </location>
</feature>
<feature type="transmembrane region" description="Helical" evidence="1">
    <location>
        <begin position="12"/>
        <end position="31"/>
    </location>
</feature>
<name>A0A5C0WGJ6_BACIA</name>
<keyword evidence="4" id="KW-1185">Reference proteome</keyword>
<feature type="domain" description="DUF418" evidence="2">
    <location>
        <begin position="218"/>
        <end position="364"/>
    </location>
</feature>
<feature type="transmembrane region" description="Helical" evidence="1">
    <location>
        <begin position="140"/>
        <end position="159"/>
    </location>
</feature>
<proteinExistence type="predicted"/>
<dbReference type="EMBL" id="CP043404">
    <property type="protein sequence ID" value="QEK63358.1"/>
    <property type="molecule type" value="Genomic_DNA"/>
</dbReference>
<organism evidence="3 4">
    <name type="scientific">Bacillus safensis</name>
    <dbReference type="NCBI Taxonomy" id="561879"/>
    <lineage>
        <taxon>Bacteria</taxon>
        <taxon>Bacillati</taxon>
        <taxon>Bacillota</taxon>
        <taxon>Bacilli</taxon>
        <taxon>Bacillales</taxon>
        <taxon>Bacillaceae</taxon>
        <taxon>Bacillus</taxon>
    </lineage>
</organism>
<dbReference type="Proteomes" id="UP000325032">
    <property type="component" value="Chromosome"/>
</dbReference>
<dbReference type="GeneID" id="61768377"/>
<feature type="transmembrane region" description="Helical" evidence="1">
    <location>
        <begin position="115"/>
        <end position="133"/>
    </location>
</feature>
<dbReference type="InterPro" id="IPR007349">
    <property type="entry name" value="DUF418"/>
</dbReference>
<gene>
    <name evidence="3" type="ORF">FX981_01595</name>
</gene>
<feature type="transmembrane region" description="Helical" evidence="1">
    <location>
        <begin position="301"/>
        <end position="320"/>
    </location>
</feature>
<feature type="transmembrane region" description="Helical" evidence="1">
    <location>
        <begin position="332"/>
        <end position="355"/>
    </location>
</feature>
<reference evidence="3 4" key="1">
    <citation type="journal article" date="2018" name="Plant Biotechnol. Rep.">
        <title>Diversity and antifungal activity of endophytic bacteria associated with Panax ginseng seedlings.</title>
        <authorList>
            <person name="Park J.M."/>
            <person name="Hong C.E."/>
            <person name="Jo S.H."/>
        </authorList>
    </citation>
    <scope>NUCLEOTIDE SEQUENCE [LARGE SCALE GENOMIC DNA]</scope>
    <source>
        <strain evidence="3 4">PgKB20</strain>
    </source>
</reference>
<evidence type="ECO:0000313" key="3">
    <source>
        <dbReference type="EMBL" id="QEK63358.1"/>
    </source>
</evidence>
<feature type="transmembrane region" description="Helical" evidence="1">
    <location>
        <begin position="201"/>
        <end position="224"/>
    </location>
</feature>
<feature type="transmembrane region" description="Helical" evidence="1">
    <location>
        <begin position="236"/>
        <end position="255"/>
    </location>
</feature>
<dbReference type="PANTHER" id="PTHR30590">
    <property type="entry name" value="INNER MEMBRANE PROTEIN"/>
    <property type="match status" value="1"/>
</dbReference>
<evidence type="ECO:0000313" key="4">
    <source>
        <dbReference type="Proteomes" id="UP000325032"/>
    </source>
</evidence>
<keyword evidence="1" id="KW-1133">Transmembrane helix</keyword>
<keyword evidence="1" id="KW-0812">Transmembrane</keyword>
<keyword evidence="1" id="KW-0472">Membrane</keyword>
<sequence length="385" mass="44465">MKERIRLLDILRGFAILGTLGTNVWFFAYAGDTFATDQIADEYENGSFLESLVSMFVYGKMLSLLTIMFGVGLELKYQQAKRKDTPWPGTYLWILLFLFIEGFVHFTLVMEYDVLMSYAVTGLLVAYIVRGGSRRIKKGMVFSGVIHLLMMSCLMLYSLSEMESATDDQSGEPALEEQLPETWISQVQERLQYFFMYREEAVFIIPMNTFLFLLGVRMMRAGVFYANERGQSLRKILFRIGLWIGLPLNALVFVPNDLVEFVVRYAFSPFLSIFYIAVIAKLLARTESWFMWTWFEYVGKMALSCYILQNIICSILFYSWGLGLSGQINAPLIVLAWLLISLLQIAISAVCLKIWRIGPMEYIRSRALRRVTIKKQHKGDRHNVF</sequence>
<dbReference type="InterPro" id="IPR052529">
    <property type="entry name" value="Bact_Transport_Assoc"/>
</dbReference>
<dbReference type="RefSeq" id="WP_149126093.1">
    <property type="nucleotide sequence ID" value="NZ_CP043404.1"/>
</dbReference>
<dbReference type="AlphaFoldDB" id="A0A5C0WGJ6"/>
<protein>
    <recommendedName>
        <fullName evidence="2">DUF418 domain-containing protein</fullName>
    </recommendedName>
</protein>
<feature type="transmembrane region" description="Helical" evidence="1">
    <location>
        <begin position="261"/>
        <end position="280"/>
    </location>
</feature>
<evidence type="ECO:0000256" key="1">
    <source>
        <dbReference type="SAM" id="Phobius"/>
    </source>
</evidence>
<accession>A0A5C0WGJ6</accession>
<evidence type="ECO:0000259" key="2">
    <source>
        <dbReference type="Pfam" id="PF04235"/>
    </source>
</evidence>